<dbReference type="GO" id="GO:0004557">
    <property type="term" value="F:alpha-galactosidase activity"/>
    <property type="evidence" value="ECO:0007669"/>
    <property type="project" value="UniProtKB-EC"/>
</dbReference>
<organism evidence="9 10">
    <name type="scientific">Oceanipulchritudo coccoides</name>
    <dbReference type="NCBI Taxonomy" id="2706888"/>
    <lineage>
        <taxon>Bacteria</taxon>
        <taxon>Pseudomonadati</taxon>
        <taxon>Verrucomicrobiota</taxon>
        <taxon>Opitutia</taxon>
        <taxon>Puniceicoccales</taxon>
        <taxon>Oceanipulchritudinaceae</taxon>
        <taxon>Oceanipulchritudo</taxon>
    </lineage>
</organism>
<evidence type="ECO:0000313" key="9">
    <source>
        <dbReference type="EMBL" id="NDV61557.1"/>
    </source>
</evidence>
<feature type="domain" description="GLAA-B beta-barrel" evidence="7">
    <location>
        <begin position="124"/>
        <end position="220"/>
    </location>
</feature>
<evidence type="ECO:0000256" key="2">
    <source>
        <dbReference type="ARBA" id="ARBA00001271"/>
    </source>
</evidence>
<evidence type="ECO:0000256" key="6">
    <source>
        <dbReference type="ARBA" id="ARBA00023295"/>
    </source>
</evidence>
<dbReference type="Gene3D" id="2.160.20.10">
    <property type="entry name" value="Single-stranded right-handed beta-helix, Pectin lyase-like"/>
    <property type="match status" value="2"/>
</dbReference>
<comment type="catalytic activity">
    <reaction evidence="2">
        <text>Hydrolysis of terminal, non-reducing branched (1-&gt;3)-alpha-D-galactosidic residues, producing free D-galactose.</text>
        <dbReference type="EC" id="3.2.1.n1"/>
    </reaction>
</comment>
<keyword evidence="10" id="KW-1185">Reference proteome</keyword>
<accession>A0A6B2M0K4</accession>
<gene>
    <name evidence="9" type="ORF">G0Q06_03760</name>
</gene>
<evidence type="ECO:0000313" key="10">
    <source>
        <dbReference type="Proteomes" id="UP000478417"/>
    </source>
</evidence>
<keyword evidence="3" id="KW-0732">Signal</keyword>
<evidence type="ECO:0000259" key="8">
    <source>
        <dbReference type="Pfam" id="PF23764"/>
    </source>
</evidence>
<dbReference type="Pfam" id="PF23764">
    <property type="entry name" value="Beta-barrel_GLAA-B_II"/>
    <property type="match status" value="1"/>
</dbReference>
<evidence type="ECO:0000256" key="5">
    <source>
        <dbReference type="ARBA" id="ARBA00022801"/>
    </source>
</evidence>
<keyword evidence="5" id="KW-0378">Hydrolase</keyword>
<dbReference type="RefSeq" id="WP_163962605.1">
    <property type="nucleotide sequence ID" value="NZ_JAAGNX010000001.1"/>
</dbReference>
<evidence type="ECO:0000256" key="3">
    <source>
        <dbReference type="ARBA" id="ARBA00022729"/>
    </source>
</evidence>
<dbReference type="Pfam" id="PF23763">
    <property type="entry name" value="Beta-barrel_GLAA-B_I"/>
    <property type="match status" value="1"/>
</dbReference>
<proteinExistence type="predicted"/>
<dbReference type="InterPro" id="IPR056441">
    <property type="entry name" value="Beta-barrel_GLAA-B_II"/>
</dbReference>
<dbReference type="EMBL" id="JAAGNX010000001">
    <property type="protein sequence ID" value="NDV61557.1"/>
    <property type="molecule type" value="Genomic_DNA"/>
</dbReference>
<comment type="caution">
    <text evidence="9">The sequence shown here is derived from an EMBL/GenBank/DDBJ whole genome shotgun (WGS) entry which is preliminary data.</text>
</comment>
<evidence type="ECO:0000256" key="1">
    <source>
        <dbReference type="ARBA" id="ARBA00001255"/>
    </source>
</evidence>
<protein>
    <submittedName>
        <fullName evidence="9">Right-handed parallel beta-helix repeat-containing protein</fullName>
    </submittedName>
</protein>
<dbReference type="Proteomes" id="UP000478417">
    <property type="component" value="Unassembled WGS sequence"/>
</dbReference>
<sequence>MTCLTGSFAGEVATLSFSPGDEDATEVVREALEAVEASHVVLIFEPGRYEFGRDKASEQYLAITNHDNGLKRVIFPMDRFESVKIEGNGAEFIFQGRVLPFLFKGCKRVEVSGLTIDWDVPLYFQATVKQVNSDAGWIDVEPFKEGFSWSVRRERLLFPDIEGFSYSHMGETLAFDPAHRRVAHGAWDMHLDSPRVEQHPDGQLRIHARSRHYPDEGNVIVSKGKMGENRYAPAIYGVRSSNILIKDVTLHHAPGMGFLFERCDTVTLSDCGAFVRPDSNRMVSLLADATHFCNCKGEVLIENSRFQHMLDDGTNVHGAYVVVDEVLDDHSVRVKLMHFQQAGFHFADPGDQVWLIHAPDPSRGQLKTVNRFRQLNETYSVITFEEPLGKSLKDGDLLENKTWNPSFTMRGCTIKDHRARSVVLKTPLPVLIEDNTFSSMMSTIFLRGESWFWFESGSVEDVLIQNNRFEYCAYSGMEHAVLRVTPRLGRQFDASSTYDRNIRFVGNQVHTFGNRIVWAERVEGLEILQNTIMQTNEAPVLHPGSPMIELTFCRNARIESNTYEGENTHTLSTDETSAATLTLIDNDGFPQHP</sequence>
<feature type="domain" description="GLAA-B beta-barrel" evidence="8">
    <location>
        <begin position="332"/>
        <end position="398"/>
    </location>
</feature>
<dbReference type="InterPro" id="IPR057275">
    <property type="entry name" value="Beta-barrel_GLAA-B_I"/>
</dbReference>
<dbReference type="SUPFAM" id="SSF51126">
    <property type="entry name" value="Pectin lyase-like"/>
    <property type="match status" value="1"/>
</dbReference>
<reference evidence="9 10" key="1">
    <citation type="submission" date="2020-02" db="EMBL/GenBank/DDBJ databases">
        <title>Albibacoteraceae fam. nov., the first described family within the subdivision 4 Verrucomicrobia.</title>
        <authorList>
            <person name="Xi F."/>
        </authorList>
    </citation>
    <scope>NUCLEOTIDE SEQUENCE [LARGE SCALE GENOMIC DNA]</scope>
    <source>
        <strain evidence="9 10">CK1056</strain>
    </source>
</reference>
<keyword evidence="4" id="KW-0677">Repeat</keyword>
<name>A0A6B2M0K4_9BACT</name>
<comment type="catalytic activity">
    <reaction evidence="1">
        <text>Hydrolysis of terminal, non-reducing alpha-D-galactose residues in alpha-D-galactosides, including galactose oligosaccharides, galactomannans and galactolipids.</text>
        <dbReference type="EC" id="3.2.1.22"/>
    </reaction>
</comment>
<dbReference type="AlphaFoldDB" id="A0A6B2M0K4"/>
<dbReference type="InterPro" id="IPR011050">
    <property type="entry name" value="Pectin_lyase_fold/virulence"/>
</dbReference>
<dbReference type="InterPro" id="IPR012334">
    <property type="entry name" value="Pectin_lyas_fold"/>
</dbReference>
<evidence type="ECO:0000259" key="7">
    <source>
        <dbReference type="Pfam" id="PF23763"/>
    </source>
</evidence>
<evidence type="ECO:0000256" key="4">
    <source>
        <dbReference type="ARBA" id="ARBA00022737"/>
    </source>
</evidence>
<keyword evidence="6" id="KW-0326">Glycosidase</keyword>